<name>A0A2P6Q1A3_ROSCH</name>
<dbReference type="PANTHER" id="PTHR31301">
    <property type="entry name" value="LOB DOMAIN-CONTAINING PROTEIN 4-RELATED"/>
    <property type="match status" value="1"/>
</dbReference>
<dbReference type="AlphaFoldDB" id="A0A2P6Q1A3"/>
<dbReference type="Gramene" id="PRQ27972">
    <property type="protein sequence ID" value="PRQ27972"/>
    <property type="gene ID" value="RchiOBHm_Chr6g0311051"/>
</dbReference>
<dbReference type="Proteomes" id="UP000238479">
    <property type="component" value="Chromosome 6"/>
</dbReference>
<dbReference type="EMBL" id="PDCK01000044">
    <property type="protein sequence ID" value="PRQ27972.1"/>
    <property type="molecule type" value="Genomic_DNA"/>
</dbReference>
<protein>
    <submittedName>
        <fullName evidence="4">Putative transcription factor AS2-LOB family</fullName>
    </submittedName>
</protein>
<evidence type="ECO:0000256" key="2">
    <source>
        <dbReference type="SAM" id="Coils"/>
    </source>
</evidence>
<evidence type="ECO:0000313" key="5">
    <source>
        <dbReference type="Proteomes" id="UP000238479"/>
    </source>
</evidence>
<evidence type="ECO:0000256" key="1">
    <source>
        <dbReference type="ARBA" id="ARBA00005474"/>
    </source>
</evidence>
<gene>
    <name evidence="4" type="ORF">RchiOBHm_Chr6g0311051</name>
</gene>
<dbReference type="PROSITE" id="PS50891">
    <property type="entry name" value="LOB"/>
    <property type="match status" value="1"/>
</dbReference>
<evidence type="ECO:0000259" key="3">
    <source>
        <dbReference type="PROSITE" id="PS50891"/>
    </source>
</evidence>
<dbReference type="OrthoDB" id="1893065at2759"/>
<comment type="similarity">
    <text evidence="1">Belongs to the LOB domain-containing protein family.</text>
</comment>
<organism evidence="4 5">
    <name type="scientific">Rosa chinensis</name>
    <name type="common">China rose</name>
    <dbReference type="NCBI Taxonomy" id="74649"/>
    <lineage>
        <taxon>Eukaryota</taxon>
        <taxon>Viridiplantae</taxon>
        <taxon>Streptophyta</taxon>
        <taxon>Embryophyta</taxon>
        <taxon>Tracheophyta</taxon>
        <taxon>Spermatophyta</taxon>
        <taxon>Magnoliopsida</taxon>
        <taxon>eudicotyledons</taxon>
        <taxon>Gunneridae</taxon>
        <taxon>Pentapetalae</taxon>
        <taxon>rosids</taxon>
        <taxon>fabids</taxon>
        <taxon>Rosales</taxon>
        <taxon>Rosaceae</taxon>
        <taxon>Rosoideae</taxon>
        <taxon>Rosoideae incertae sedis</taxon>
        <taxon>Rosa</taxon>
    </lineage>
</organism>
<evidence type="ECO:0000313" key="4">
    <source>
        <dbReference type="EMBL" id="PRQ27972.1"/>
    </source>
</evidence>
<keyword evidence="5" id="KW-1185">Reference proteome</keyword>
<reference evidence="4 5" key="1">
    <citation type="journal article" date="2018" name="Nat. Genet.">
        <title>The Rosa genome provides new insights in the design of modern roses.</title>
        <authorList>
            <person name="Bendahmane M."/>
        </authorList>
    </citation>
    <scope>NUCLEOTIDE SEQUENCE [LARGE SCALE GENOMIC DNA]</scope>
    <source>
        <strain evidence="5">cv. Old Blush</strain>
    </source>
</reference>
<feature type="domain" description="LOB" evidence="3">
    <location>
        <begin position="5"/>
        <end position="106"/>
    </location>
</feature>
<dbReference type="STRING" id="74649.A0A2P6Q1A3"/>
<dbReference type="PANTHER" id="PTHR31301:SF186">
    <property type="entry name" value="OS09G0364100 PROTEIN"/>
    <property type="match status" value="1"/>
</dbReference>
<keyword evidence="2" id="KW-0175">Coiled coil</keyword>
<dbReference type="OMA" id="EHDNINY"/>
<comment type="caution">
    <text evidence="4">The sequence shown here is derived from an EMBL/GenBank/DDBJ whole genome shotgun (WGS) entry which is preliminary data.</text>
</comment>
<proteinExistence type="inferred from homology"/>
<sequence>MNKYQSCASCRHNRSKCVRDCPLAPYFPSHMHQKFKNARKVFGESHLKQLLRSLPPHKRSTAMKHIIAEADIRVADPVGGSYGLVRNLELKIAEEEEELRRLRNVLSVFRGRGSGSVVAQPLVQKQGYIVQEHDNINYQGYHIPVLPIVPGGFLHALLHQEQRNNMFDLRDEVVPEHDVNPNQGEEE</sequence>
<feature type="coiled-coil region" evidence="2">
    <location>
        <begin position="85"/>
        <end position="112"/>
    </location>
</feature>
<dbReference type="InterPro" id="IPR004883">
    <property type="entry name" value="LOB"/>
</dbReference>
<accession>A0A2P6Q1A3</accession>
<dbReference type="Pfam" id="PF03195">
    <property type="entry name" value="LOB"/>
    <property type="match status" value="1"/>
</dbReference>